<dbReference type="Proteomes" id="UP001549251">
    <property type="component" value="Unassembled WGS sequence"/>
</dbReference>
<evidence type="ECO:0000256" key="2">
    <source>
        <dbReference type="SAM" id="SignalP"/>
    </source>
</evidence>
<keyword evidence="2" id="KW-0732">Signal</keyword>
<dbReference type="Pfam" id="PF20245">
    <property type="entry name" value="DUF6600"/>
    <property type="match status" value="1"/>
</dbReference>
<comment type="caution">
    <text evidence="4">The sequence shown here is derived from an EMBL/GenBank/DDBJ whole genome shotgun (WGS) entry which is preliminary data.</text>
</comment>
<dbReference type="PANTHER" id="PTHR38731">
    <property type="entry name" value="LIPL45-RELATED LIPOPROTEIN-RELATED"/>
    <property type="match status" value="1"/>
</dbReference>
<feature type="compositionally biased region" description="Basic and acidic residues" evidence="1">
    <location>
        <begin position="520"/>
        <end position="534"/>
    </location>
</feature>
<feature type="compositionally biased region" description="Basic and acidic residues" evidence="1">
    <location>
        <begin position="401"/>
        <end position="410"/>
    </location>
</feature>
<dbReference type="EMBL" id="JBEPSD010000001">
    <property type="protein sequence ID" value="MET4568746.1"/>
    <property type="molecule type" value="Genomic_DNA"/>
</dbReference>
<protein>
    <recommendedName>
        <fullName evidence="3">FecR protein domain-containing protein</fullName>
    </recommendedName>
</protein>
<dbReference type="InterPro" id="IPR006860">
    <property type="entry name" value="FecR"/>
</dbReference>
<dbReference type="PANTHER" id="PTHR38731:SF3">
    <property type="entry name" value="BLL6125 PROTEIN"/>
    <property type="match status" value="1"/>
</dbReference>
<feature type="compositionally biased region" description="Basic and acidic residues" evidence="1">
    <location>
        <begin position="577"/>
        <end position="586"/>
    </location>
</feature>
<feature type="compositionally biased region" description="Pro residues" evidence="1">
    <location>
        <begin position="694"/>
        <end position="712"/>
    </location>
</feature>
<dbReference type="Pfam" id="PF04773">
    <property type="entry name" value="FecR"/>
    <property type="match status" value="1"/>
</dbReference>
<feature type="compositionally biased region" description="Basic and acidic residues" evidence="1">
    <location>
        <begin position="557"/>
        <end position="570"/>
    </location>
</feature>
<feature type="compositionally biased region" description="Basic and acidic residues" evidence="1">
    <location>
        <begin position="713"/>
        <end position="740"/>
    </location>
</feature>
<keyword evidence="5" id="KW-1185">Reference proteome</keyword>
<evidence type="ECO:0000313" key="4">
    <source>
        <dbReference type="EMBL" id="MET4568746.1"/>
    </source>
</evidence>
<accession>A0ABV2PUP3</accession>
<feature type="region of interest" description="Disordered" evidence="1">
    <location>
        <begin position="489"/>
        <end position="740"/>
    </location>
</feature>
<feature type="chain" id="PRO_5046475219" description="FecR protein domain-containing protein" evidence="2">
    <location>
        <begin position="33"/>
        <end position="740"/>
    </location>
</feature>
<name>A0ABV2PUP3_9GAMM</name>
<feature type="compositionally biased region" description="Basic and acidic residues" evidence="1">
    <location>
        <begin position="619"/>
        <end position="649"/>
    </location>
</feature>
<feature type="domain" description="FecR protein" evidence="3">
    <location>
        <begin position="79"/>
        <end position="174"/>
    </location>
</feature>
<gene>
    <name evidence="4" type="ORF">ABIE04_001073</name>
</gene>
<evidence type="ECO:0000313" key="5">
    <source>
        <dbReference type="Proteomes" id="UP001549251"/>
    </source>
</evidence>
<organism evidence="4 5">
    <name type="scientific">Rhodanobacter soli</name>
    <dbReference type="NCBI Taxonomy" id="590609"/>
    <lineage>
        <taxon>Bacteria</taxon>
        <taxon>Pseudomonadati</taxon>
        <taxon>Pseudomonadota</taxon>
        <taxon>Gammaproteobacteria</taxon>
        <taxon>Lysobacterales</taxon>
        <taxon>Rhodanobacteraceae</taxon>
        <taxon>Rhodanobacter</taxon>
    </lineage>
</organism>
<sequence>MPRFVELSTSWRRHWRALAITLLCMAAGLAQAQSGVDDSADPPSRVARLSYIAGDLGFLPAGAKDWSDANINRPLTTGDKLSTAQGARAELEFGGGTLRIDGRTDFGLLDLNDQLAQIELTQGTLSLTVRRLDDGQSYEIDTPAVALVVDQPGTFRVDIDERDGSTRVTAFDGGATVFGENNAQRSINPGRSYRFVDPSLDMVTITDIDGGDAFDAWASERDRRYAQSDSSQYVSDDVVGYQDLDQYGAWQDTSEYGAVWFPRDVGANWAPYRDGHWAYIAPWGWTWVDDAPWGFAPYHYGRWAYVRGGWGWIPGPRDVRPIYAPALVAFVGGGGWSVGIGGAPVGWFPLGPGEFYNPWYRCGRNYYANVNIRNIRGRRGYDPRRDIDDHYNRYRRGQPGRGDRYVNRDAPRGFTAVPGRSFAGGRHVQRDMMRIDPRKLADAPVLPRGVDRARPIADAARPPRNTHARDLPAGGFNRQVVARRAPPVIHDLPVPGRSDRFAAKPRSNVRVLDNQGGQGRGERPSMADRNDNVPRRPVTAAGQLPAVPRIAPATPSRRPDMVRDDGELRSARFAHPRGRDDTDRRVATPRPGVSYIAPAAEDRSRAIPGNRPMPSEVPQIRRAEPRRMPADDNRFQRYQPDRVVQRERPQPTAPAREPAAPRFQRPEPAPRAYVREQPRPMPNPDRGEPMPQRYQPPPRAMPQPRAAPPPRAETPRPQRSEARPSNRKNAERVREDERQH</sequence>
<feature type="region of interest" description="Disordered" evidence="1">
    <location>
        <begin position="389"/>
        <end position="410"/>
    </location>
</feature>
<reference evidence="4 5" key="1">
    <citation type="submission" date="2024-06" db="EMBL/GenBank/DDBJ databases">
        <title>Sorghum-associated microbial communities from plants grown in Nebraska, USA.</title>
        <authorList>
            <person name="Schachtman D."/>
        </authorList>
    </citation>
    <scope>NUCLEOTIDE SEQUENCE [LARGE SCALE GENOMIC DNA]</scope>
    <source>
        <strain evidence="4 5">1757</strain>
    </source>
</reference>
<feature type="signal peptide" evidence="2">
    <location>
        <begin position="1"/>
        <end position="32"/>
    </location>
</feature>
<dbReference type="InterPro" id="IPR046535">
    <property type="entry name" value="DUF6600"/>
</dbReference>
<evidence type="ECO:0000256" key="1">
    <source>
        <dbReference type="SAM" id="MobiDB-lite"/>
    </source>
</evidence>
<dbReference type="RefSeq" id="WP_354547557.1">
    <property type="nucleotide sequence ID" value="NZ_JBEPSD010000001.1"/>
</dbReference>
<feature type="compositionally biased region" description="Low complexity" evidence="1">
    <location>
        <begin position="653"/>
        <end position="663"/>
    </location>
</feature>
<proteinExistence type="predicted"/>
<evidence type="ECO:0000259" key="3">
    <source>
        <dbReference type="Pfam" id="PF04773"/>
    </source>
</evidence>